<dbReference type="EMBL" id="BRYA01000699">
    <property type="protein sequence ID" value="GMI30144.1"/>
    <property type="molecule type" value="Genomic_DNA"/>
</dbReference>
<keyword evidence="1" id="KW-0472">Membrane</keyword>
<dbReference type="OrthoDB" id="5673at2759"/>
<evidence type="ECO:0000313" key="4">
    <source>
        <dbReference type="Proteomes" id="UP001165065"/>
    </source>
</evidence>
<evidence type="ECO:0008006" key="5">
    <source>
        <dbReference type="Google" id="ProtNLM"/>
    </source>
</evidence>
<feature type="chain" id="PRO_5040913419" description="Phosphatidate cytidylyltransferase" evidence="2">
    <location>
        <begin position="24"/>
        <end position="316"/>
    </location>
</feature>
<organism evidence="3 4">
    <name type="scientific">Triparma columacea</name>
    <dbReference type="NCBI Taxonomy" id="722753"/>
    <lineage>
        <taxon>Eukaryota</taxon>
        <taxon>Sar</taxon>
        <taxon>Stramenopiles</taxon>
        <taxon>Ochrophyta</taxon>
        <taxon>Bolidophyceae</taxon>
        <taxon>Parmales</taxon>
        <taxon>Triparmaceae</taxon>
        <taxon>Triparma</taxon>
    </lineage>
</organism>
<keyword evidence="1" id="KW-0812">Transmembrane</keyword>
<comment type="caution">
    <text evidence="3">The sequence shown here is derived from an EMBL/GenBank/DDBJ whole genome shotgun (WGS) entry which is preliminary data.</text>
</comment>
<dbReference type="PANTHER" id="PTHR31303">
    <property type="entry name" value="CTP-DEPENDENT DIACYLGLYCEROL KINASE 1"/>
    <property type="match status" value="1"/>
</dbReference>
<dbReference type="Proteomes" id="UP001165065">
    <property type="component" value="Unassembled WGS sequence"/>
</dbReference>
<reference evidence="4" key="1">
    <citation type="journal article" date="2023" name="Commun. Biol.">
        <title>Genome analysis of Parmales, the sister group of diatoms, reveals the evolutionary specialization of diatoms from phago-mixotrophs to photoautotrophs.</title>
        <authorList>
            <person name="Ban H."/>
            <person name="Sato S."/>
            <person name="Yoshikawa S."/>
            <person name="Yamada K."/>
            <person name="Nakamura Y."/>
            <person name="Ichinomiya M."/>
            <person name="Sato N."/>
            <person name="Blanc-Mathieu R."/>
            <person name="Endo H."/>
            <person name="Kuwata A."/>
            <person name="Ogata H."/>
        </authorList>
    </citation>
    <scope>NUCLEOTIDE SEQUENCE [LARGE SCALE GENOMIC DNA]</scope>
</reference>
<keyword evidence="4" id="KW-1185">Reference proteome</keyword>
<dbReference type="GO" id="GO:0004143">
    <property type="term" value="F:ATP-dependent diacylglycerol kinase activity"/>
    <property type="evidence" value="ECO:0007669"/>
    <property type="project" value="InterPro"/>
</dbReference>
<proteinExistence type="predicted"/>
<evidence type="ECO:0000313" key="3">
    <source>
        <dbReference type="EMBL" id="GMI30144.1"/>
    </source>
</evidence>
<feature type="signal peptide" evidence="2">
    <location>
        <begin position="1"/>
        <end position="23"/>
    </location>
</feature>
<dbReference type="PANTHER" id="PTHR31303:SF1">
    <property type="entry name" value="CTP-DEPENDENT DIACYLGLYCEROL KINASE 1"/>
    <property type="match status" value="1"/>
</dbReference>
<dbReference type="AlphaFoldDB" id="A0A9W7L575"/>
<accession>A0A9W7L575</accession>
<evidence type="ECO:0000256" key="1">
    <source>
        <dbReference type="SAM" id="Phobius"/>
    </source>
</evidence>
<feature type="transmembrane region" description="Helical" evidence="1">
    <location>
        <begin position="242"/>
        <end position="259"/>
    </location>
</feature>
<feature type="transmembrane region" description="Helical" evidence="1">
    <location>
        <begin position="78"/>
        <end position="98"/>
    </location>
</feature>
<feature type="transmembrane region" description="Helical" evidence="1">
    <location>
        <begin position="118"/>
        <end position="134"/>
    </location>
</feature>
<protein>
    <recommendedName>
        <fullName evidence="5">Phosphatidate cytidylyltransferase</fullName>
    </recommendedName>
</protein>
<sequence>MLIPYILLLLPSVLPFAPQSTTATRTALLSTRGGGSSPPPSPKPPLPLLILKKSLPLVLPLALLTLTLLVASPTPLLAPYYTNCALSVFCAVLATVWLKLVTALYKNGVVPASLSRKLIHTLSIPLFLLTWPFFSTSDPYAPYVAATVPVANMWKIVSAGQGGEDGLGKAVSRSGDEKEILNGPLIYTFILFLSTLFLFPSPASIVGLTQMAAGDGMADIIGRRWGKTKWRKTSQKSVQGTLGFVASAFVATFALLVYYSTVTSQPLDVGVGEMAVRVAGISLACGLVETAEVGDDNFTVPIAGTVLGGYLLGWTW</sequence>
<feature type="transmembrane region" description="Helical" evidence="1">
    <location>
        <begin position="180"/>
        <end position="199"/>
    </location>
</feature>
<dbReference type="InterPro" id="IPR037997">
    <property type="entry name" value="Dgk1-like"/>
</dbReference>
<evidence type="ECO:0000256" key="2">
    <source>
        <dbReference type="SAM" id="SignalP"/>
    </source>
</evidence>
<keyword evidence="2" id="KW-0732">Signal</keyword>
<name>A0A9W7L575_9STRA</name>
<keyword evidence="1" id="KW-1133">Transmembrane helix</keyword>
<gene>
    <name evidence="3" type="ORF">TrCOL_g8074</name>
</gene>